<dbReference type="Gene3D" id="3.30.70.2330">
    <property type="match status" value="1"/>
</dbReference>
<evidence type="ECO:0000256" key="1">
    <source>
        <dbReference type="SAM" id="MobiDB-lite"/>
    </source>
</evidence>
<reference evidence="2" key="1">
    <citation type="submission" date="2022-03" db="EMBL/GenBank/DDBJ databases">
        <authorList>
            <person name="Martin C."/>
        </authorList>
    </citation>
    <scope>NUCLEOTIDE SEQUENCE</scope>
</reference>
<feature type="non-terminal residue" evidence="2">
    <location>
        <position position="1"/>
    </location>
</feature>
<protein>
    <recommendedName>
        <fullName evidence="4">HIRAN domain-containing protein</fullName>
    </recommendedName>
</protein>
<comment type="caution">
    <text evidence="2">The sequence shown here is derived from an EMBL/GenBank/DDBJ whole genome shotgun (WGS) entry which is preliminary data.</text>
</comment>
<dbReference type="AlphaFoldDB" id="A0A8S4PK02"/>
<organism evidence="2 3">
    <name type="scientific">Owenia fusiformis</name>
    <name type="common">Polychaete worm</name>
    <dbReference type="NCBI Taxonomy" id="6347"/>
    <lineage>
        <taxon>Eukaryota</taxon>
        <taxon>Metazoa</taxon>
        <taxon>Spiralia</taxon>
        <taxon>Lophotrochozoa</taxon>
        <taxon>Annelida</taxon>
        <taxon>Polychaeta</taxon>
        <taxon>Sedentaria</taxon>
        <taxon>Canalipalpata</taxon>
        <taxon>Sabellida</taxon>
        <taxon>Oweniida</taxon>
        <taxon>Oweniidae</taxon>
        <taxon>Owenia</taxon>
    </lineage>
</organism>
<keyword evidence="3" id="KW-1185">Reference proteome</keyword>
<dbReference type="EMBL" id="CAIIXF020000009">
    <property type="protein sequence ID" value="CAH1793469.1"/>
    <property type="molecule type" value="Genomic_DNA"/>
</dbReference>
<evidence type="ECO:0000313" key="2">
    <source>
        <dbReference type="EMBL" id="CAH1793469.1"/>
    </source>
</evidence>
<feature type="region of interest" description="Disordered" evidence="1">
    <location>
        <begin position="65"/>
        <end position="94"/>
    </location>
</feature>
<name>A0A8S4PK02_OWEFU</name>
<accession>A0A8S4PK02</accession>
<sequence length="224" mass="25203">SAQFHSTCLKIERLLMFNFHFLFLGAGGLVANASGKQRPDTGFPEVDSAAAAHCNCSCKSPSPPLIPHEKITQSTDQTEERDRLEDEDDDEPSAIEVTVAGSTWQEEYQNSIKHCRAEKNSQSDPSKPYPLKLKSEDTNMIDRNALVVLHNANDNYRLGYIPGCDIPRVTKALRGNKIISVSLTSIFRQYAPKHSSYNLRAKITIVKNGKWEKQSKDYKYNDKI</sequence>
<dbReference type="Proteomes" id="UP000749559">
    <property type="component" value="Unassembled WGS sequence"/>
</dbReference>
<evidence type="ECO:0000313" key="3">
    <source>
        <dbReference type="Proteomes" id="UP000749559"/>
    </source>
</evidence>
<evidence type="ECO:0008006" key="4">
    <source>
        <dbReference type="Google" id="ProtNLM"/>
    </source>
</evidence>
<gene>
    <name evidence="2" type="ORF">OFUS_LOCUS18314</name>
</gene>
<proteinExistence type="predicted"/>